<keyword evidence="1" id="KW-0812">Transmembrane</keyword>
<dbReference type="Pfam" id="PF04246">
    <property type="entry name" value="RseC_MucC"/>
    <property type="match status" value="1"/>
</dbReference>
<dbReference type="RefSeq" id="WP_055343088.1">
    <property type="nucleotide sequence ID" value="NZ_CDNI01000023.1"/>
</dbReference>
<keyword evidence="1" id="KW-0472">Membrane</keyword>
<dbReference type="PANTHER" id="PTHR35867">
    <property type="entry name" value="PROTEIN RSEC"/>
    <property type="match status" value="1"/>
</dbReference>
<proteinExistence type="predicted"/>
<feature type="transmembrane region" description="Helical" evidence="1">
    <location>
        <begin position="71"/>
        <end position="91"/>
    </location>
</feature>
<reference evidence="2 3" key="1">
    <citation type="submission" date="2015-01" db="EMBL/GenBank/DDBJ databases">
        <authorList>
            <person name="Aslett A.Martin."/>
            <person name="De Silva Nishadi"/>
        </authorList>
    </citation>
    <scope>NUCLEOTIDE SEQUENCE [LARGE SCALE GENOMIC DNA]</scope>
    <source>
        <strain evidence="2 3">R28058</strain>
    </source>
</reference>
<evidence type="ECO:0000313" key="3">
    <source>
        <dbReference type="Proteomes" id="UP000049127"/>
    </source>
</evidence>
<organism evidence="2 3">
    <name type="scientific">Paraclostridium sordellii</name>
    <name type="common">Clostridium sordellii</name>
    <dbReference type="NCBI Taxonomy" id="1505"/>
    <lineage>
        <taxon>Bacteria</taxon>
        <taxon>Bacillati</taxon>
        <taxon>Bacillota</taxon>
        <taxon>Clostridia</taxon>
        <taxon>Peptostreptococcales</taxon>
        <taxon>Peptostreptococcaceae</taxon>
        <taxon>Paraclostridium</taxon>
    </lineage>
</organism>
<evidence type="ECO:0000256" key="1">
    <source>
        <dbReference type="SAM" id="Phobius"/>
    </source>
</evidence>
<feature type="transmembrane region" description="Helical" evidence="1">
    <location>
        <begin position="103"/>
        <end position="120"/>
    </location>
</feature>
<dbReference type="OrthoDB" id="307768at2"/>
<dbReference type="PIRSF" id="PIRSF004923">
    <property type="entry name" value="RseC"/>
    <property type="match status" value="1"/>
</dbReference>
<gene>
    <name evidence="2" type="ORF">R28058_29141</name>
</gene>
<dbReference type="EMBL" id="CEKZ01000023">
    <property type="protein sequence ID" value="CEQ05197.1"/>
    <property type="molecule type" value="Genomic_DNA"/>
</dbReference>
<name>A0A0C7QX18_PARSO</name>
<dbReference type="InterPro" id="IPR007359">
    <property type="entry name" value="SigmaE_reg_RseC_MucC"/>
</dbReference>
<evidence type="ECO:0000313" key="2">
    <source>
        <dbReference type="EMBL" id="CEQ05197.1"/>
    </source>
</evidence>
<sequence length="146" mass="15922">MNQRGYVIELVDGTTAKIKMQKHSACAACGKCASSADKKDIIVEVDNNIGAKVGDYVEVNMDSVNVIKAAVIVYIVPLIALLGGTIISYAILNFIDIGMNKEVLSGFIGIVLTVISYLLIKSKDRKFRESRNYIPIITKVINTINI</sequence>
<accession>A0A0C7QX18</accession>
<dbReference type="Proteomes" id="UP000049127">
    <property type="component" value="Unassembled WGS sequence"/>
</dbReference>
<dbReference type="AlphaFoldDB" id="A0A0C7QX18"/>
<keyword evidence="1" id="KW-1133">Transmembrane helix</keyword>
<dbReference type="PANTHER" id="PTHR35867:SF1">
    <property type="entry name" value="PROTEIN RSEC"/>
    <property type="match status" value="1"/>
</dbReference>
<protein>
    <submittedName>
        <fullName evidence="2">Regulator of the sigma(E) factor</fullName>
    </submittedName>
</protein>
<dbReference type="InterPro" id="IPR026268">
    <property type="entry name" value="RseC"/>
</dbReference>